<keyword evidence="3" id="KW-1185">Reference proteome</keyword>
<dbReference type="AlphaFoldDB" id="A0A923NAI3"/>
<name>A0A923NAI3_9BACT</name>
<dbReference type="EMBL" id="JACRVF010000006">
    <property type="protein sequence ID" value="MBC5994827.1"/>
    <property type="molecule type" value="Genomic_DNA"/>
</dbReference>
<evidence type="ECO:0000313" key="2">
    <source>
        <dbReference type="EMBL" id="MBC5994827.1"/>
    </source>
</evidence>
<proteinExistence type="predicted"/>
<comment type="caution">
    <text evidence="2">The sequence shown here is derived from an EMBL/GenBank/DDBJ whole genome shotgun (WGS) entry which is preliminary data.</text>
</comment>
<evidence type="ECO:0000256" key="1">
    <source>
        <dbReference type="SAM" id="MobiDB-lite"/>
    </source>
</evidence>
<organism evidence="2 3">
    <name type="scientific">Pontibacter cellulosilyticus</name>
    <dbReference type="NCBI Taxonomy" id="1720253"/>
    <lineage>
        <taxon>Bacteria</taxon>
        <taxon>Pseudomonadati</taxon>
        <taxon>Bacteroidota</taxon>
        <taxon>Cytophagia</taxon>
        <taxon>Cytophagales</taxon>
        <taxon>Hymenobacteraceae</taxon>
        <taxon>Pontibacter</taxon>
    </lineage>
</organism>
<dbReference type="Proteomes" id="UP000603640">
    <property type="component" value="Unassembled WGS sequence"/>
</dbReference>
<gene>
    <name evidence="2" type="ORF">H8S84_18420</name>
</gene>
<feature type="compositionally biased region" description="Pro residues" evidence="1">
    <location>
        <begin position="44"/>
        <end position="55"/>
    </location>
</feature>
<feature type="region of interest" description="Disordered" evidence="1">
    <location>
        <begin position="34"/>
        <end position="55"/>
    </location>
</feature>
<evidence type="ECO:0000313" key="3">
    <source>
        <dbReference type="Proteomes" id="UP000603640"/>
    </source>
</evidence>
<dbReference type="RefSeq" id="WP_187068856.1">
    <property type="nucleotide sequence ID" value="NZ_JACRVF010000006.1"/>
</dbReference>
<sequence>MKTSNKLLLGLLAVVLVSITVLLGTIKIYDETNEDSTATSVTAPTPPAAPEPSQE</sequence>
<accession>A0A923NAI3</accession>
<reference evidence="2" key="1">
    <citation type="submission" date="2020-08" db="EMBL/GenBank/DDBJ databases">
        <title>Pontibacter sp. SD6 16S ribosomal RNA gene Genome sequencing and assembly.</title>
        <authorList>
            <person name="Kang M."/>
        </authorList>
    </citation>
    <scope>NUCLEOTIDE SEQUENCE</scope>
    <source>
        <strain evidence="2">SD6</strain>
    </source>
</reference>
<protein>
    <submittedName>
        <fullName evidence="2">Uncharacterized protein</fullName>
    </submittedName>
</protein>